<keyword evidence="2" id="KW-0560">Oxidoreductase</keyword>
<dbReference type="Pfam" id="PF08501">
    <property type="entry name" value="Shikimate_dh_N"/>
    <property type="match status" value="1"/>
</dbReference>
<feature type="domain" description="Shikimate dehydrogenase substrate binding N-terminal" evidence="4">
    <location>
        <begin position="15"/>
        <end position="94"/>
    </location>
</feature>
<evidence type="ECO:0000313" key="5">
    <source>
        <dbReference type="EMBL" id="NMN67083.1"/>
    </source>
</evidence>
<evidence type="ECO:0000313" key="6">
    <source>
        <dbReference type="Proteomes" id="UP001166004"/>
    </source>
</evidence>
<dbReference type="Gene3D" id="3.40.50.10860">
    <property type="entry name" value="Leucine Dehydrogenase, chain A, domain 1"/>
    <property type="match status" value="1"/>
</dbReference>
<comment type="caution">
    <text evidence="5">The sequence shown here is derived from an EMBL/GenBank/DDBJ whole genome shotgun (WGS) entry which is preliminary data.</text>
</comment>
<evidence type="ECO:0000256" key="3">
    <source>
        <dbReference type="ARBA" id="ARBA00023141"/>
    </source>
</evidence>
<dbReference type="Proteomes" id="UP001166004">
    <property type="component" value="Unassembled WGS sequence"/>
</dbReference>
<dbReference type="InterPro" id="IPR046346">
    <property type="entry name" value="Aminoacid_DH-like_N_sf"/>
</dbReference>
<keyword evidence="3" id="KW-0057">Aromatic amino acid biosynthesis</keyword>
<evidence type="ECO:0000259" key="4">
    <source>
        <dbReference type="Pfam" id="PF08501"/>
    </source>
</evidence>
<dbReference type="InterPro" id="IPR013708">
    <property type="entry name" value="Shikimate_DH-bd_N"/>
</dbReference>
<dbReference type="SUPFAM" id="SSF51735">
    <property type="entry name" value="NAD(P)-binding Rossmann-fold domains"/>
    <property type="match status" value="1"/>
</dbReference>
<dbReference type="CDD" id="cd01065">
    <property type="entry name" value="NAD_bind_Shikimate_DH"/>
    <property type="match status" value="1"/>
</dbReference>
<accession>A0ABX1T205</accession>
<dbReference type="PANTHER" id="PTHR21089">
    <property type="entry name" value="SHIKIMATE DEHYDROGENASE"/>
    <property type="match status" value="1"/>
</dbReference>
<evidence type="ECO:0000256" key="2">
    <source>
        <dbReference type="ARBA" id="ARBA00023002"/>
    </source>
</evidence>
<organism evidence="5 6">
    <name type="scientific">Pelagibacter ubique</name>
    <dbReference type="NCBI Taxonomy" id="198252"/>
    <lineage>
        <taxon>Bacteria</taxon>
        <taxon>Pseudomonadati</taxon>
        <taxon>Pseudomonadota</taxon>
        <taxon>Alphaproteobacteria</taxon>
        <taxon>Candidatus Pelagibacterales</taxon>
        <taxon>Candidatus Pelagibacteraceae</taxon>
        <taxon>Candidatus Pelagibacter</taxon>
    </lineage>
</organism>
<dbReference type="PANTHER" id="PTHR21089:SF1">
    <property type="entry name" value="BIFUNCTIONAL 3-DEHYDROQUINATE DEHYDRATASE_SHIKIMATE DEHYDROGENASE, CHLOROPLASTIC"/>
    <property type="match status" value="1"/>
</dbReference>
<dbReference type="RefSeq" id="WP_169035598.1">
    <property type="nucleotide sequence ID" value="NZ_LANA01000001.1"/>
</dbReference>
<protein>
    <submittedName>
        <fullName evidence="5">Shikimate dehydrogenase</fullName>
    </submittedName>
</protein>
<gene>
    <name evidence="5" type="ORF">VP91_00002160</name>
</gene>
<proteinExistence type="predicted"/>
<evidence type="ECO:0000256" key="1">
    <source>
        <dbReference type="ARBA" id="ARBA00004871"/>
    </source>
</evidence>
<keyword evidence="3" id="KW-0028">Amino-acid biosynthesis</keyword>
<dbReference type="EMBL" id="LANA01000001">
    <property type="protein sequence ID" value="NMN67083.1"/>
    <property type="molecule type" value="Genomic_DNA"/>
</dbReference>
<reference evidence="5 6" key="1">
    <citation type="submission" date="2019-07" db="EMBL/GenBank/DDBJ databases">
        <title>SAR11 Genome Evolution.</title>
        <authorList>
            <person name="Giovannoni S."/>
        </authorList>
    </citation>
    <scope>NUCLEOTIDE SEQUENCE [LARGE SCALE GENOMIC DNA]</scope>
    <source>
        <strain evidence="5 6">HTCC9565</strain>
    </source>
</reference>
<dbReference type="Gene3D" id="3.40.50.720">
    <property type="entry name" value="NAD(P)-binding Rossmann-like Domain"/>
    <property type="match status" value="1"/>
</dbReference>
<dbReference type="InterPro" id="IPR036291">
    <property type="entry name" value="NAD(P)-bd_dom_sf"/>
</dbReference>
<name>A0ABX1T205_PELUQ</name>
<dbReference type="InterPro" id="IPR022893">
    <property type="entry name" value="Shikimate_DH_fam"/>
</dbReference>
<sequence>MKKNYVLIIGRSPSKGARSPILWNRVFKKKKINCEMFPLDVSNNKILKKKFHELKNDKFFLGGAITTPYKEDIAKLLKNNLTYQAKKIKAVNCLFKKKGVLYGTNTDGEAALDSLKKKFGSIEDKKILLIGFGGAGKAIAAYLSSDVSNKKNLNILVKNTKKYKFNYTFFNYESVKLNKYDIIINATSIGFDDKKRLSPLSETKILKLKPKCNIFDIIYNPKKTEFLRMCEKKNFKTLNGLDMNLRQAAIAFNYTIKSSKTKKIKELMKIMVK</sequence>
<dbReference type="SUPFAM" id="SSF53223">
    <property type="entry name" value="Aminoacid dehydrogenase-like, N-terminal domain"/>
    <property type="match status" value="1"/>
</dbReference>
<keyword evidence="6" id="KW-1185">Reference proteome</keyword>
<comment type="pathway">
    <text evidence="1">Metabolic intermediate biosynthesis; chorismate biosynthesis; chorismate from D-erythrose 4-phosphate and phosphoenolpyruvate: step 4/7.</text>
</comment>